<dbReference type="Proteomes" id="UP001295794">
    <property type="component" value="Unassembled WGS sequence"/>
</dbReference>
<dbReference type="AlphaFoldDB" id="A0AAD2Q4S1"/>
<feature type="active site" description="Proton acceptor" evidence="3">
    <location>
        <position position="549"/>
    </location>
</feature>
<dbReference type="PROSITE" id="PS00624">
    <property type="entry name" value="GMC_OXRED_2"/>
    <property type="match status" value="1"/>
</dbReference>
<comment type="similarity">
    <text evidence="2">Belongs to the GMC oxidoreductase family.</text>
</comment>
<evidence type="ECO:0000256" key="3">
    <source>
        <dbReference type="PIRSR" id="PIRSR000137-1"/>
    </source>
</evidence>
<evidence type="ECO:0000256" key="1">
    <source>
        <dbReference type="ARBA" id="ARBA00001974"/>
    </source>
</evidence>
<protein>
    <recommendedName>
        <fullName evidence="5">Glucose-methanol-choline oxidoreductase N-terminal domain-containing protein</fullName>
    </recommendedName>
</protein>
<proteinExistence type="inferred from homology"/>
<dbReference type="InterPro" id="IPR000172">
    <property type="entry name" value="GMC_OxRdtase_N"/>
</dbReference>
<evidence type="ECO:0000256" key="4">
    <source>
        <dbReference type="PIRSR" id="PIRSR000137-2"/>
    </source>
</evidence>
<evidence type="ECO:0000256" key="2">
    <source>
        <dbReference type="ARBA" id="ARBA00010790"/>
    </source>
</evidence>
<reference evidence="6" key="1">
    <citation type="submission" date="2023-11" db="EMBL/GenBank/DDBJ databases">
        <authorList>
            <person name="De Vega J J."/>
            <person name="De Vega J J."/>
        </authorList>
    </citation>
    <scope>NUCLEOTIDE SEQUENCE</scope>
</reference>
<dbReference type="Gene3D" id="3.50.50.60">
    <property type="entry name" value="FAD/NAD(P)-binding domain"/>
    <property type="match status" value="1"/>
</dbReference>
<gene>
    <name evidence="6" type="ORF">MYCIT1_LOCUS24275</name>
</gene>
<dbReference type="EMBL" id="CAVNYO010000405">
    <property type="protein sequence ID" value="CAK5276158.1"/>
    <property type="molecule type" value="Genomic_DNA"/>
</dbReference>
<dbReference type="Pfam" id="PF05199">
    <property type="entry name" value="GMC_oxred_C"/>
    <property type="match status" value="1"/>
</dbReference>
<evidence type="ECO:0000313" key="7">
    <source>
        <dbReference type="Proteomes" id="UP001295794"/>
    </source>
</evidence>
<dbReference type="Pfam" id="PF00732">
    <property type="entry name" value="GMC_oxred_N"/>
    <property type="match status" value="1"/>
</dbReference>
<feature type="domain" description="Glucose-methanol-choline oxidoreductase N-terminal" evidence="5">
    <location>
        <begin position="275"/>
        <end position="289"/>
    </location>
</feature>
<keyword evidence="7" id="KW-1185">Reference proteome</keyword>
<feature type="binding site" evidence="4">
    <location>
        <position position="238"/>
    </location>
    <ligand>
        <name>FAD</name>
        <dbReference type="ChEBI" id="CHEBI:57692"/>
    </ligand>
</feature>
<dbReference type="SUPFAM" id="SSF54373">
    <property type="entry name" value="FAD-linked reductases, C-terminal domain"/>
    <property type="match status" value="1"/>
</dbReference>
<dbReference type="PANTHER" id="PTHR11552">
    <property type="entry name" value="GLUCOSE-METHANOL-CHOLINE GMC OXIDOREDUCTASE"/>
    <property type="match status" value="1"/>
</dbReference>
<sequence length="571" mass="60929">MGSYPSKSLKDVSGKSYQYVVIGGGAAGCVVAARLSEDPNITVLVLERGPVVDSWLSKIPLFSSNITDKNAPVYRIPSAPAKALGDQTMTLVGGKALGGSTKVNALLYTRSTPGEYNAWERAGRKGWGWDAVEPFFKKSEHYSAAAGLSFRGSKGPWQTRGSPEITFESTTRALDAVPSLGIQTVKMDNDPSSPAVVCTLLDTTIDPHGRRSDTMQAFLPSKVVRTRKNLHVCTGAVVTSLDISDGKVTGVFFCSESGTEQFRVSVEKEAVLCAGAIASPHILLLSGVGPRDDLAPLNIPLVKHLPGVGAHLQDHVSVPIIYQVPITDSIDLLIERPLAAIPQLFKYVFTGRGILGNQVQQANIMFRTSLADVQNASPQDLDAQNPDNVPDAEIMLLPVNPSGARPSGFPKSAGTFSIMTTAVRPKSTGSVKLALADPRAQPICDLGMLMDASDRVPLRKALKSALELGRAVQKSGYSISEYDAPASESDADLDAFITAKSITTYHYSSSCRMAEENEGGVVDDELRVHGLAGLRIADASVFPWVPACHLQAPVVMIAERCAEFVKNSRAL</sequence>
<accession>A0AAD2Q4S1</accession>
<keyword evidence="4" id="KW-0274">FAD</keyword>
<dbReference type="PANTHER" id="PTHR11552:SF219">
    <property type="entry name" value="GLUCOSE-METHANOL-CHOLINE OXIDOREDUCTASE N-TERMINAL DOMAIN-CONTAINING PROTEIN"/>
    <property type="match status" value="1"/>
</dbReference>
<dbReference type="GO" id="GO:0050660">
    <property type="term" value="F:flavin adenine dinucleotide binding"/>
    <property type="evidence" value="ECO:0007669"/>
    <property type="project" value="InterPro"/>
</dbReference>
<dbReference type="SUPFAM" id="SSF51905">
    <property type="entry name" value="FAD/NAD(P)-binding domain"/>
    <property type="match status" value="1"/>
</dbReference>
<dbReference type="InterPro" id="IPR036188">
    <property type="entry name" value="FAD/NAD-bd_sf"/>
</dbReference>
<comment type="cofactor">
    <cofactor evidence="1 4">
        <name>FAD</name>
        <dbReference type="ChEBI" id="CHEBI:57692"/>
    </cofactor>
</comment>
<dbReference type="GO" id="GO:0016614">
    <property type="term" value="F:oxidoreductase activity, acting on CH-OH group of donors"/>
    <property type="evidence" value="ECO:0007669"/>
    <property type="project" value="InterPro"/>
</dbReference>
<dbReference type="InterPro" id="IPR012132">
    <property type="entry name" value="GMC_OxRdtase"/>
</dbReference>
<dbReference type="PIRSF" id="PIRSF000137">
    <property type="entry name" value="Alcohol_oxidase"/>
    <property type="match status" value="1"/>
</dbReference>
<dbReference type="Gene3D" id="3.30.560.10">
    <property type="entry name" value="Glucose Oxidase, domain 3"/>
    <property type="match status" value="1"/>
</dbReference>
<keyword evidence="4" id="KW-0285">Flavoprotein</keyword>
<comment type="caution">
    <text evidence="6">The sequence shown here is derived from an EMBL/GenBank/DDBJ whole genome shotgun (WGS) entry which is preliminary data.</text>
</comment>
<feature type="active site" description="Proton donor" evidence="3">
    <location>
        <position position="506"/>
    </location>
</feature>
<name>A0AAD2Q4S1_9AGAR</name>
<dbReference type="InterPro" id="IPR007867">
    <property type="entry name" value="GMC_OxRtase_C"/>
</dbReference>
<dbReference type="PROSITE" id="PS51257">
    <property type="entry name" value="PROKAR_LIPOPROTEIN"/>
    <property type="match status" value="1"/>
</dbReference>
<evidence type="ECO:0000259" key="5">
    <source>
        <dbReference type="PROSITE" id="PS00624"/>
    </source>
</evidence>
<organism evidence="6 7">
    <name type="scientific">Mycena citricolor</name>
    <dbReference type="NCBI Taxonomy" id="2018698"/>
    <lineage>
        <taxon>Eukaryota</taxon>
        <taxon>Fungi</taxon>
        <taxon>Dikarya</taxon>
        <taxon>Basidiomycota</taxon>
        <taxon>Agaricomycotina</taxon>
        <taxon>Agaricomycetes</taxon>
        <taxon>Agaricomycetidae</taxon>
        <taxon>Agaricales</taxon>
        <taxon>Marasmiineae</taxon>
        <taxon>Mycenaceae</taxon>
        <taxon>Mycena</taxon>
    </lineage>
</organism>
<evidence type="ECO:0000313" key="6">
    <source>
        <dbReference type="EMBL" id="CAK5276158.1"/>
    </source>
</evidence>